<evidence type="ECO:0000313" key="2">
    <source>
        <dbReference type="Proteomes" id="UP000692954"/>
    </source>
</evidence>
<dbReference type="Proteomes" id="UP000692954">
    <property type="component" value="Unassembled WGS sequence"/>
</dbReference>
<name>A0A8S1N3H1_9CILI</name>
<reference evidence="1" key="1">
    <citation type="submission" date="2021-01" db="EMBL/GenBank/DDBJ databases">
        <authorList>
            <consortium name="Genoscope - CEA"/>
            <person name="William W."/>
        </authorList>
    </citation>
    <scope>NUCLEOTIDE SEQUENCE</scope>
</reference>
<accession>A0A8S1N3H1</accession>
<sequence>MIILKRNYSEYQQTLQIYTYLKAAKFFFLQNQQIILLLNCKLKILVMEQVQINYKTYEKFQLVQWTKVYINLKQKSVQKNDGTLEIISKNKNKGTKIYFKIENLLICRDESVRNPMISEYKTKNNTYKQYQLQLSFTGNCLKIQNLVLNLLLKRVKQQKVNFIICLQLIQLKVLQIRQIIRIDLPQSPEYFLYKEEIQLKKQKTPKCQLCTKVFKIKHLNQMLKKIIIMCSAVDTEENCREGEAVGMSEFLPKLNYKELERNQIDLVFSDIYQVVSHLFKIIQYYFLNLLMTNIRKQIIFFISNFNLYFLIKKPKFKKKQLIIRMKKKISSNKTHYDRQYN</sequence>
<keyword evidence="2" id="KW-1185">Reference proteome</keyword>
<organism evidence="1 2">
    <name type="scientific">Paramecium sonneborni</name>
    <dbReference type="NCBI Taxonomy" id="65129"/>
    <lineage>
        <taxon>Eukaryota</taxon>
        <taxon>Sar</taxon>
        <taxon>Alveolata</taxon>
        <taxon>Ciliophora</taxon>
        <taxon>Intramacronucleata</taxon>
        <taxon>Oligohymenophorea</taxon>
        <taxon>Peniculida</taxon>
        <taxon>Parameciidae</taxon>
        <taxon>Paramecium</taxon>
    </lineage>
</organism>
<dbReference type="AlphaFoldDB" id="A0A8S1N3H1"/>
<protein>
    <submittedName>
        <fullName evidence="1">Uncharacterized protein</fullName>
    </submittedName>
</protein>
<evidence type="ECO:0000313" key="1">
    <source>
        <dbReference type="EMBL" id="CAD8085759.1"/>
    </source>
</evidence>
<gene>
    <name evidence="1" type="ORF">PSON_ATCC_30995.1.T0490002</name>
</gene>
<comment type="caution">
    <text evidence="1">The sequence shown here is derived from an EMBL/GenBank/DDBJ whole genome shotgun (WGS) entry which is preliminary data.</text>
</comment>
<dbReference type="OrthoDB" id="60033at2759"/>
<dbReference type="EMBL" id="CAJJDN010000049">
    <property type="protein sequence ID" value="CAD8085759.1"/>
    <property type="molecule type" value="Genomic_DNA"/>
</dbReference>
<proteinExistence type="predicted"/>